<dbReference type="InterPro" id="IPR046111">
    <property type="entry name" value="DUF6048"/>
</dbReference>
<gene>
    <name evidence="1" type="ORF">LPB3_03540</name>
</gene>
<dbReference type="STRING" id="1774273.LPB03_01570"/>
<accession>A0A1B8U179</accession>
<keyword evidence="2" id="KW-1185">Reference proteome</keyword>
<proteinExistence type="predicted"/>
<evidence type="ECO:0000313" key="2">
    <source>
        <dbReference type="Proteomes" id="UP000092584"/>
    </source>
</evidence>
<dbReference type="Pfam" id="PF19515">
    <property type="entry name" value="DUF6048"/>
    <property type="match status" value="1"/>
</dbReference>
<evidence type="ECO:0008006" key="3">
    <source>
        <dbReference type="Google" id="ProtNLM"/>
    </source>
</evidence>
<organism evidence="1 2">
    <name type="scientific">Polaribacter vadi</name>
    <dbReference type="NCBI Taxonomy" id="1774273"/>
    <lineage>
        <taxon>Bacteria</taxon>
        <taxon>Pseudomonadati</taxon>
        <taxon>Bacteroidota</taxon>
        <taxon>Flavobacteriia</taxon>
        <taxon>Flavobacteriales</taxon>
        <taxon>Flavobacteriaceae</taxon>
    </lineage>
</organism>
<protein>
    <recommendedName>
        <fullName evidence="3">Outer membrane protein beta-barrel domain-containing protein</fullName>
    </recommendedName>
</protein>
<dbReference type="EMBL" id="LSFM01000018">
    <property type="protein sequence ID" value="OBY65627.1"/>
    <property type="molecule type" value="Genomic_DNA"/>
</dbReference>
<dbReference type="KEGG" id="pob:LPB03_01570"/>
<reference evidence="2" key="1">
    <citation type="submission" date="2016-02" db="EMBL/GenBank/DDBJ databases">
        <authorList>
            <person name="Shin S.-K."/>
            <person name="Yi H."/>
            <person name="Kim E."/>
        </authorList>
    </citation>
    <scope>NUCLEOTIDE SEQUENCE [LARGE SCALE GENOMIC DNA]</scope>
    <source>
        <strain evidence="2">LPB0003</strain>
    </source>
</reference>
<evidence type="ECO:0000313" key="1">
    <source>
        <dbReference type="EMBL" id="OBY65627.1"/>
    </source>
</evidence>
<sequence>MYKYFINIFVLFVFVDGFSQEQQKDSVGTSKDSIVYKSPYGIRVGIDLSKPILSSIKDSYTGLEIVGDYRISKKFYIAAEVGFEEETTQEDFTNSTSKGNYIRLGFNYNAYENWLDMNNEIFAGYRYGFSIFDQTLNSYTPNVVRGEGNGIPYFPVITNTTASTTSLNTHWSEFVVGFKAETFKNVFVSVSGSYKILMSAKEPENFQTLYSPGFNRVFESGTGFGFNYTISYLIPFTKR</sequence>
<name>A0A1B8U179_9FLAO</name>
<dbReference type="Proteomes" id="UP000092584">
    <property type="component" value="Unassembled WGS sequence"/>
</dbReference>
<dbReference type="AlphaFoldDB" id="A0A1B8U179"/>
<dbReference type="RefSeq" id="WP_065318405.1">
    <property type="nucleotide sequence ID" value="NZ_CP017477.1"/>
</dbReference>
<comment type="caution">
    <text evidence="1">The sequence shown here is derived from an EMBL/GenBank/DDBJ whole genome shotgun (WGS) entry which is preliminary data.</text>
</comment>